<reference evidence="8 9" key="1">
    <citation type="submission" date="2024-07" db="EMBL/GenBank/DDBJ databases">
        <title>Chromosome-level genome assembly of the water stick insect Ranatra chinensis (Heteroptera: Nepidae).</title>
        <authorList>
            <person name="Liu X."/>
        </authorList>
    </citation>
    <scope>NUCLEOTIDE SEQUENCE [LARGE SCALE GENOMIC DNA]</scope>
    <source>
        <strain evidence="8">Cailab_2021Rc</strain>
        <tissue evidence="8">Muscle</tissue>
    </source>
</reference>
<comment type="similarity">
    <text evidence="2">Belongs to the IFT46 family.</text>
</comment>
<keyword evidence="5" id="KW-0969">Cilium</keyword>
<dbReference type="InterPro" id="IPR022088">
    <property type="entry name" value="Intraflagellar_transp_cmplxB"/>
</dbReference>
<accession>A0ABD0YBV8</accession>
<keyword evidence="7" id="KW-0966">Cell projection</keyword>
<dbReference type="PANTHER" id="PTHR13376:SF0">
    <property type="entry name" value="INTRAFLAGELLAR TRANSPORT PROTEIN 46 HOMOLOG"/>
    <property type="match status" value="1"/>
</dbReference>
<dbReference type="GO" id="GO:0120025">
    <property type="term" value="C:plasma membrane bounded cell projection"/>
    <property type="evidence" value="ECO:0007669"/>
    <property type="project" value="UniProtKB-ARBA"/>
</dbReference>
<comment type="caution">
    <text evidence="8">The sequence shown here is derived from an EMBL/GenBank/DDBJ whole genome shotgun (WGS) entry which is preliminary data.</text>
</comment>
<dbReference type="Pfam" id="PF12317">
    <property type="entry name" value="IFT46_B_C"/>
    <property type="match status" value="1"/>
</dbReference>
<sequence length="240" mass="27443">SYDPKEYDHLAVSPEIKGLFEYITFYTPQCIQLDYKLLPFVPDYIPAVGDIDGFLKVPRPDGVKDKLGLTVLDEPSANQSEPAVMHLHLRSSTWQSSSKSTVVKQIKDPRKNQKEIDRWIKDITNLHKNKPPQRVNYSSKMPDIDSLMQEWPPEFEHKLNEVGLPLQNLDTDLFSYVDIICALFDIPVQNSRIESLHVLFSLYSAIKNYGKDGLEDYPLEIGEELPGSSSNEQKGCIKYI</sequence>
<dbReference type="PANTHER" id="PTHR13376">
    <property type="entry name" value="INTRAFLAGELLAR TRANSPORT PROTEIN 46 HOMOLOG"/>
    <property type="match status" value="1"/>
</dbReference>
<dbReference type="EMBL" id="JBFDAA010000010">
    <property type="protein sequence ID" value="KAL1124818.1"/>
    <property type="molecule type" value="Genomic_DNA"/>
</dbReference>
<keyword evidence="9" id="KW-1185">Reference proteome</keyword>
<organism evidence="8 9">
    <name type="scientific">Ranatra chinensis</name>
    <dbReference type="NCBI Taxonomy" id="642074"/>
    <lineage>
        <taxon>Eukaryota</taxon>
        <taxon>Metazoa</taxon>
        <taxon>Ecdysozoa</taxon>
        <taxon>Arthropoda</taxon>
        <taxon>Hexapoda</taxon>
        <taxon>Insecta</taxon>
        <taxon>Pterygota</taxon>
        <taxon>Neoptera</taxon>
        <taxon>Paraneoptera</taxon>
        <taxon>Hemiptera</taxon>
        <taxon>Heteroptera</taxon>
        <taxon>Panheteroptera</taxon>
        <taxon>Nepomorpha</taxon>
        <taxon>Nepidae</taxon>
        <taxon>Ranatrinae</taxon>
        <taxon>Ranatra</taxon>
    </lineage>
</organism>
<evidence type="ECO:0000313" key="9">
    <source>
        <dbReference type="Proteomes" id="UP001558652"/>
    </source>
</evidence>
<keyword evidence="4" id="KW-0963">Cytoplasm</keyword>
<evidence type="ECO:0000256" key="7">
    <source>
        <dbReference type="ARBA" id="ARBA00023273"/>
    </source>
</evidence>
<evidence type="ECO:0000256" key="3">
    <source>
        <dbReference type="ARBA" id="ARBA00017206"/>
    </source>
</evidence>
<gene>
    <name evidence="8" type="ORF">AAG570_001439</name>
</gene>
<name>A0ABD0YBV8_9HEMI</name>
<evidence type="ECO:0000256" key="4">
    <source>
        <dbReference type="ARBA" id="ARBA00022490"/>
    </source>
</evidence>
<evidence type="ECO:0000256" key="5">
    <source>
        <dbReference type="ARBA" id="ARBA00023069"/>
    </source>
</evidence>
<feature type="non-terminal residue" evidence="8">
    <location>
        <position position="1"/>
    </location>
</feature>
<evidence type="ECO:0000256" key="2">
    <source>
        <dbReference type="ARBA" id="ARBA00007700"/>
    </source>
</evidence>
<evidence type="ECO:0000256" key="6">
    <source>
        <dbReference type="ARBA" id="ARBA00023212"/>
    </source>
</evidence>
<dbReference type="Proteomes" id="UP001558652">
    <property type="component" value="Unassembled WGS sequence"/>
</dbReference>
<keyword evidence="6" id="KW-0206">Cytoskeleton</keyword>
<comment type="subcellular location">
    <subcellularLocation>
        <location evidence="1">Cytoplasm</location>
        <location evidence="1">Cytoskeleton</location>
        <location evidence="1">Cilium basal body</location>
    </subcellularLocation>
</comment>
<evidence type="ECO:0000313" key="8">
    <source>
        <dbReference type="EMBL" id="KAL1124818.1"/>
    </source>
</evidence>
<evidence type="ECO:0000256" key="1">
    <source>
        <dbReference type="ARBA" id="ARBA00004120"/>
    </source>
</evidence>
<proteinExistence type="inferred from homology"/>
<protein>
    <recommendedName>
        <fullName evidence="3">Intraflagellar transport protein 46 homolog</fullName>
    </recommendedName>
</protein>
<dbReference type="AlphaFoldDB" id="A0ABD0YBV8"/>